<keyword evidence="2" id="KW-0645">Protease</keyword>
<evidence type="ECO:0000256" key="2">
    <source>
        <dbReference type="ARBA" id="ARBA00022670"/>
    </source>
</evidence>
<dbReference type="InterPro" id="IPR002510">
    <property type="entry name" value="Metalloprtase-TldD/E_N"/>
</dbReference>
<evidence type="ECO:0000256" key="4">
    <source>
        <dbReference type="ARBA" id="ARBA00023049"/>
    </source>
</evidence>
<keyword evidence="4" id="KW-0482">Metalloprotease</keyword>
<feature type="region of interest" description="Disordered" evidence="5">
    <location>
        <begin position="145"/>
        <end position="187"/>
    </location>
</feature>
<evidence type="ECO:0000256" key="5">
    <source>
        <dbReference type="SAM" id="MobiDB-lite"/>
    </source>
</evidence>
<evidence type="ECO:0000256" key="3">
    <source>
        <dbReference type="ARBA" id="ARBA00022801"/>
    </source>
</evidence>
<dbReference type="Proteomes" id="UP001157017">
    <property type="component" value="Unassembled WGS sequence"/>
</dbReference>
<evidence type="ECO:0000313" key="8">
    <source>
        <dbReference type="Proteomes" id="UP001157017"/>
    </source>
</evidence>
<reference evidence="8" key="1">
    <citation type="journal article" date="2019" name="Int. J. Syst. Evol. Microbiol.">
        <title>The Global Catalogue of Microorganisms (GCM) 10K type strain sequencing project: providing services to taxonomists for standard genome sequencing and annotation.</title>
        <authorList>
            <consortium name="The Broad Institute Genomics Platform"/>
            <consortium name="The Broad Institute Genome Sequencing Center for Infectious Disease"/>
            <person name="Wu L."/>
            <person name="Ma J."/>
        </authorList>
    </citation>
    <scope>NUCLEOTIDE SEQUENCE [LARGE SCALE GENOMIC DNA]</scope>
    <source>
        <strain evidence="8">NBRC 108730</strain>
    </source>
</reference>
<evidence type="ECO:0000313" key="7">
    <source>
        <dbReference type="EMBL" id="GMA84956.1"/>
    </source>
</evidence>
<gene>
    <name evidence="7" type="ORF">GCM10025868_02060</name>
</gene>
<feature type="domain" description="Metalloprotease TldD/E N-terminal" evidence="6">
    <location>
        <begin position="33"/>
        <end position="97"/>
    </location>
</feature>
<evidence type="ECO:0000256" key="1">
    <source>
        <dbReference type="ARBA" id="ARBA00005836"/>
    </source>
</evidence>
<organism evidence="7 8">
    <name type="scientific">Angustibacter aerolatus</name>
    <dbReference type="NCBI Taxonomy" id="1162965"/>
    <lineage>
        <taxon>Bacteria</taxon>
        <taxon>Bacillati</taxon>
        <taxon>Actinomycetota</taxon>
        <taxon>Actinomycetes</taxon>
        <taxon>Kineosporiales</taxon>
        <taxon>Kineosporiaceae</taxon>
    </lineage>
</organism>
<dbReference type="PANTHER" id="PTHR30624">
    <property type="entry name" value="UNCHARACTERIZED PROTEIN TLDD AND PMBA"/>
    <property type="match status" value="1"/>
</dbReference>
<sequence length="187" mass="19421">MARQVDEDFRGLPLQALADAALQRAGELGAEHADLRVERVRGADVRVRDGQAAGGGDATQSGLAVRVVVDGTWGFASAADLTPEAAVRAADDAVQMARVSRPLSTERVEPGRRAGARRRVGLLVRGRPVRRPAVAAGRACCRRGRASCCRPGSRTSTPSGVRSRSRSSTPTSPAPAPPSSACACSPC</sequence>
<dbReference type="PANTHER" id="PTHR30624:SF10">
    <property type="entry name" value="CONSERVED PROTEIN"/>
    <property type="match status" value="1"/>
</dbReference>
<dbReference type="InterPro" id="IPR051463">
    <property type="entry name" value="Peptidase_U62_metallo"/>
</dbReference>
<dbReference type="Pfam" id="PF01523">
    <property type="entry name" value="PmbA_TldD_1st"/>
    <property type="match status" value="1"/>
</dbReference>
<comment type="caution">
    <text evidence="7">The sequence shown here is derived from an EMBL/GenBank/DDBJ whole genome shotgun (WGS) entry which is preliminary data.</text>
</comment>
<proteinExistence type="inferred from homology"/>
<dbReference type="InterPro" id="IPR035068">
    <property type="entry name" value="TldD/PmbA_N"/>
</dbReference>
<comment type="similarity">
    <text evidence="1">Belongs to the peptidase U62 family.</text>
</comment>
<dbReference type="EMBL" id="BSUZ01000001">
    <property type="protein sequence ID" value="GMA84956.1"/>
    <property type="molecule type" value="Genomic_DNA"/>
</dbReference>
<keyword evidence="3" id="KW-0378">Hydrolase</keyword>
<dbReference type="InterPro" id="IPR036059">
    <property type="entry name" value="TldD/PmbA_sf"/>
</dbReference>
<dbReference type="SUPFAM" id="SSF111283">
    <property type="entry name" value="Putative modulator of DNA gyrase, PmbA/TldD"/>
    <property type="match status" value="1"/>
</dbReference>
<feature type="compositionally biased region" description="Low complexity" evidence="5">
    <location>
        <begin position="146"/>
        <end position="171"/>
    </location>
</feature>
<evidence type="ECO:0000259" key="6">
    <source>
        <dbReference type="Pfam" id="PF01523"/>
    </source>
</evidence>
<protein>
    <recommendedName>
        <fullName evidence="6">Metalloprotease TldD/E N-terminal domain-containing protein</fullName>
    </recommendedName>
</protein>
<name>A0ABQ6J9U4_9ACTN</name>
<keyword evidence="8" id="KW-1185">Reference proteome</keyword>
<dbReference type="Gene3D" id="3.30.2290.10">
    <property type="entry name" value="PmbA/TldD superfamily"/>
    <property type="match status" value="1"/>
</dbReference>
<accession>A0ABQ6J9U4</accession>